<keyword evidence="4" id="KW-1185">Reference proteome</keyword>
<feature type="transmembrane region" description="Helical" evidence="2">
    <location>
        <begin position="297"/>
        <end position="319"/>
    </location>
</feature>
<feature type="region of interest" description="Disordered" evidence="1">
    <location>
        <begin position="355"/>
        <end position="394"/>
    </location>
</feature>
<dbReference type="Proteomes" id="UP000624325">
    <property type="component" value="Unassembled WGS sequence"/>
</dbReference>
<name>A0ABQ4CA03_9ACTN</name>
<evidence type="ECO:0000313" key="4">
    <source>
        <dbReference type="Proteomes" id="UP000624325"/>
    </source>
</evidence>
<gene>
    <name evidence="3" type="ORF">Air01nite_57060</name>
</gene>
<dbReference type="EMBL" id="BONC01000050">
    <property type="protein sequence ID" value="GIF59611.1"/>
    <property type="molecule type" value="Genomic_DNA"/>
</dbReference>
<organism evidence="3 4">
    <name type="scientific">Asanoa iriomotensis</name>
    <dbReference type="NCBI Taxonomy" id="234613"/>
    <lineage>
        <taxon>Bacteria</taxon>
        <taxon>Bacillati</taxon>
        <taxon>Actinomycetota</taxon>
        <taxon>Actinomycetes</taxon>
        <taxon>Micromonosporales</taxon>
        <taxon>Micromonosporaceae</taxon>
        <taxon>Asanoa</taxon>
    </lineage>
</organism>
<accession>A0ABQ4CA03</accession>
<dbReference type="PANTHER" id="PTHR35337">
    <property type="entry name" value="SLR1478 PROTEIN"/>
    <property type="match status" value="1"/>
</dbReference>
<dbReference type="InterPro" id="IPR002798">
    <property type="entry name" value="SpoIIM-like"/>
</dbReference>
<evidence type="ECO:0000256" key="2">
    <source>
        <dbReference type="SAM" id="Phobius"/>
    </source>
</evidence>
<feature type="compositionally biased region" description="Pro residues" evidence="1">
    <location>
        <begin position="365"/>
        <end position="381"/>
    </location>
</feature>
<feature type="transmembrane region" description="Helical" evidence="2">
    <location>
        <begin position="177"/>
        <end position="198"/>
    </location>
</feature>
<keyword evidence="2" id="KW-1133">Transmembrane helix</keyword>
<dbReference type="Pfam" id="PF01944">
    <property type="entry name" value="SpoIIM"/>
    <property type="match status" value="1"/>
</dbReference>
<protein>
    <submittedName>
        <fullName evidence="3">Membrane protein</fullName>
    </submittedName>
</protein>
<reference evidence="3 4" key="1">
    <citation type="submission" date="2021-01" db="EMBL/GenBank/DDBJ databases">
        <title>Whole genome shotgun sequence of Asanoa iriomotensis NBRC 100142.</title>
        <authorList>
            <person name="Komaki H."/>
            <person name="Tamura T."/>
        </authorList>
    </citation>
    <scope>NUCLEOTIDE SEQUENCE [LARGE SCALE GENOMIC DNA]</scope>
    <source>
        <strain evidence="3 4">NBRC 100142</strain>
    </source>
</reference>
<keyword evidence="2" id="KW-0472">Membrane</keyword>
<comment type="caution">
    <text evidence="3">The sequence shown here is derived from an EMBL/GenBank/DDBJ whole genome shotgun (WGS) entry which is preliminary data.</text>
</comment>
<evidence type="ECO:0000256" key="1">
    <source>
        <dbReference type="SAM" id="MobiDB-lite"/>
    </source>
</evidence>
<feature type="transmembrane region" description="Helical" evidence="2">
    <location>
        <begin position="270"/>
        <end position="291"/>
    </location>
</feature>
<keyword evidence="2" id="KW-0812">Transmembrane</keyword>
<evidence type="ECO:0000313" key="3">
    <source>
        <dbReference type="EMBL" id="GIF59611.1"/>
    </source>
</evidence>
<feature type="transmembrane region" description="Helical" evidence="2">
    <location>
        <begin position="229"/>
        <end position="250"/>
    </location>
</feature>
<feature type="compositionally biased region" description="Low complexity" evidence="1">
    <location>
        <begin position="382"/>
        <end position="394"/>
    </location>
</feature>
<proteinExistence type="predicted"/>
<sequence>MRGHPDSEHYERVDLDAYVAEHDAEWRRLEQLSGRRKLAAAEIDELVTLYQRTATHLSVVRSRTPDPALVARLSRLVLASRSAISPGPRLRLADVGRFFTVGFPLAAYRAWPWWCAVATSFTALSFFLMFYTAGHPEVAATLIGDEAARRLAETEFAAYYSEYSPQTFAFSLWTHNAWLSVQCLASGVLIVPVLWLLWNNALNVGLSGGVMIQYGEAEQFFTLITPHGLLELTGVFVAAGVGLRIAGAWIRPPRHLTRTRSVAAAGREGLLVAIGLVFLFAVSGVIEAFVTPSPLPAAIRVGIGALAWLGFLGYVMVFGSAAAHAARARAAAAEAAQREALLAGADRALGLSTLELPTMHSGPPAARPSLPPDPGPGPRGPVPAGSAAGSVSKS</sequence>
<dbReference type="PANTHER" id="PTHR35337:SF1">
    <property type="entry name" value="SLR1478 PROTEIN"/>
    <property type="match status" value="1"/>
</dbReference>
<feature type="transmembrane region" description="Helical" evidence="2">
    <location>
        <begin position="111"/>
        <end position="131"/>
    </location>
</feature>